<dbReference type="InterPro" id="IPR006140">
    <property type="entry name" value="D-isomer_DH_NAD-bd"/>
</dbReference>
<protein>
    <submittedName>
        <fullName evidence="4">Phosphoglycerate dehydrogenase</fullName>
    </submittedName>
</protein>
<dbReference type="CDD" id="cd12160">
    <property type="entry name" value="2-Hacid_dh_3"/>
    <property type="match status" value="1"/>
</dbReference>
<organism evidence="4 5">
    <name type="scientific">Sanguibacter inulinus</name>
    <dbReference type="NCBI Taxonomy" id="60922"/>
    <lineage>
        <taxon>Bacteria</taxon>
        <taxon>Bacillati</taxon>
        <taxon>Actinomycetota</taxon>
        <taxon>Actinomycetes</taxon>
        <taxon>Micrococcales</taxon>
        <taxon>Sanguibacteraceae</taxon>
        <taxon>Sanguibacter</taxon>
    </lineage>
</organism>
<gene>
    <name evidence="4" type="ORF">HZZ10_08450</name>
</gene>
<dbReference type="PANTHER" id="PTHR43333:SF1">
    <property type="entry name" value="D-ISOMER SPECIFIC 2-HYDROXYACID DEHYDROGENASE NAD-BINDING DOMAIN-CONTAINING PROTEIN"/>
    <property type="match status" value="1"/>
</dbReference>
<dbReference type="Proteomes" id="UP000561011">
    <property type="component" value="Unassembled WGS sequence"/>
</dbReference>
<dbReference type="SUPFAM" id="SSF51735">
    <property type="entry name" value="NAD(P)-binding Rossmann-fold domains"/>
    <property type="match status" value="1"/>
</dbReference>
<comment type="caution">
    <text evidence="4">The sequence shown here is derived from an EMBL/GenBank/DDBJ whole genome shotgun (WGS) entry which is preliminary data.</text>
</comment>
<proteinExistence type="predicted"/>
<evidence type="ECO:0000256" key="1">
    <source>
        <dbReference type="ARBA" id="ARBA00023002"/>
    </source>
</evidence>
<feature type="domain" description="D-isomer specific 2-hydroxyacid dehydrogenase NAD-binding" evidence="3">
    <location>
        <begin position="103"/>
        <end position="288"/>
    </location>
</feature>
<sequence length="318" mass="32998">MKILLPTSISLDLPLDETVDGVEHVSYDPTLPVPQEHTDADALVVWGNPADQLADAADRLTSVRWVQALAAGPDAVVAAGFAPDVVITSGRSLHDGPVSEHTLALALTAARRLDLMLDAQRDSRWAEELGGSQSADRSTYPGLGTLAGASVTVWGFGSIGQALAPLLSMLGADVVGVATTTGERNGFPVITEDDLPARLAETDLLVAILPATPATEKVISQEVFDALPPHAWVVNVGRGSTLDEVALETVLRAGTLGGAALDVTAVEPLPADSSLWTTPNVVITPHAAGGRPQGAGRLVSENLAAFRSGDELRNVVSR</sequence>
<dbReference type="RefSeq" id="WP_179913184.1">
    <property type="nucleotide sequence ID" value="NZ_JACBYE010000016.1"/>
</dbReference>
<reference evidence="4 5" key="1">
    <citation type="submission" date="2020-07" db="EMBL/GenBank/DDBJ databases">
        <title>MOT database genomes.</title>
        <authorList>
            <person name="Joseph S."/>
            <person name="Aduse-Opoku J."/>
            <person name="Hashim A."/>
            <person name="Wade W."/>
            <person name="Curtis M."/>
        </authorList>
    </citation>
    <scope>NUCLEOTIDE SEQUENCE [LARGE SCALE GENOMIC DNA]</scope>
    <source>
        <strain evidence="4 5">DSM 100099</strain>
    </source>
</reference>
<dbReference type="Gene3D" id="3.40.50.720">
    <property type="entry name" value="NAD(P)-binding Rossmann-like Domain"/>
    <property type="match status" value="2"/>
</dbReference>
<dbReference type="SUPFAM" id="SSF52283">
    <property type="entry name" value="Formate/glycerate dehydrogenase catalytic domain-like"/>
    <property type="match status" value="1"/>
</dbReference>
<accession>A0A853EW47</accession>
<dbReference type="PANTHER" id="PTHR43333">
    <property type="entry name" value="2-HACID_DH_C DOMAIN-CONTAINING PROTEIN"/>
    <property type="match status" value="1"/>
</dbReference>
<dbReference type="EMBL" id="JACBYE010000016">
    <property type="protein sequence ID" value="NYS93553.1"/>
    <property type="molecule type" value="Genomic_DNA"/>
</dbReference>
<evidence type="ECO:0000313" key="5">
    <source>
        <dbReference type="Proteomes" id="UP000561011"/>
    </source>
</evidence>
<keyword evidence="5" id="KW-1185">Reference proteome</keyword>
<dbReference type="Pfam" id="PF02826">
    <property type="entry name" value="2-Hacid_dh_C"/>
    <property type="match status" value="1"/>
</dbReference>
<keyword evidence="2" id="KW-0520">NAD</keyword>
<evidence type="ECO:0000313" key="4">
    <source>
        <dbReference type="EMBL" id="NYS93553.1"/>
    </source>
</evidence>
<dbReference type="InterPro" id="IPR036291">
    <property type="entry name" value="NAD(P)-bd_dom_sf"/>
</dbReference>
<dbReference type="GO" id="GO:0016491">
    <property type="term" value="F:oxidoreductase activity"/>
    <property type="evidence" value="ECO:0007669"/>
    <property type="project" value="UniProtKB-KW"/>
</dbReference>
<keyword evidence="1" id="KW-0560">Oxidoreductase</keyword>
<evidence type="ECO:0000259" key="3">
    <source>
        <dbReference type="Pfam" id="PF02826"/>
    </source>
</evidence>
<name>A0A853EW47_9MICO</name>
<dbReference type="GO" id="GO:0051287">
    <property type="term" value="F:NAD binding"/>
    <property type="evidence" value="ECO:0007669"/>
    <property type="project" value="InterPro"/>
</dbReference>
<evidence type="ECO:0000256" key="2">
    <source>
        <dbReference type="ARBA" id="ARBA00023027"/>
    </source>
</evidence>
<dbReference type="AlphaFoldDB" id="A0A853EW47"/>